<dbReference type="EMBL" id="SDEE01000193">
    <property type="protein sequence ID" value="RXW19600.1"/>
    <property type="molecule type" value="Genomic_DNA"/>
</dbReference>
<feature type="domain" description="Nephrocystin 3-like N-terminal" evidence="3">
    <location>
        <begin position="42"/>
        <end position="88"/>
    </location>
</feature>
<dbReference type="SUPFAM" id="SSF81901">
    <property type="entry name" value="HCP-like"/>
    <property type="match status" value="1"/>
</dbReference>
<dbReference type="PROSITE" id="PS50005">
    <property type="entry name" value="TPR"/>
    <property type="match status" value="1"/>
</dbReference>
<evidence type="ECO:0000313" key="4">
    <source>
        <dbReference type="EMBL" id="RXW19600.1"/>
    </source>
</evidence>
<dbReference type="AlphaFoldDB" id="A0A4Q2DI14"/>
<evidence type="ECO:0000256" key="1">
    <source>
        <dbReference type="ARBA" id="ARBA00022737"/>
    </source>
</evidence>
<dbReference type="Pfam" id="PF13374">
    <property type="entry name" value="TPR_10"/>
    <property type="match status" value="1"/>
</dbReference>
<dbReference type="Gene3D" id="1.25.40.10">
    <property type="entry name" value="Tetratricopeptide repeat domain"/>
    <property type="match status" value="3"/>
</dbReference>
<keyword evidence="5" id="KW-1185">Reference proteome</keyword>
<dbReference type="PANTHER" id="PTHR19959">
    <property type="entry name" value="KINESIN LIGHT CHAIN"/>
    <property type="match status" value="1"/>
</dbReference>
<comment type="caution">
    <text evidence="4">The sequence shown here is derived from an EMBL/GenBank/DDBJ whole genome shotgun (WGS) entry which is preliminary data.</text>
</comment>
<accession>A0A4Q2DI14</accession>
<dbReference type="STRING" id="2316362.A0A4Q2DI14"/>
<name>A0A4Q2DI14_9AGAR</name>
<keyword evidence="1" id="KW-0677">Repeat</keyword>
<dbReference type="InterPro" id="IPR011990">
    <property type="entry name" value="TPR-like_helical_dom_sf"/>
</dbReference>
<dbReference type="SMART" id="SM00028">
    <property type="entry name" value="TPR"/>
    <property type="match status" value="5"/>
</dbReference>
<sequence length="841" mass="95164">MHNPSLLDCERGGVSFNMQMQCLVFRPFRMAWEGGFIPDAMAKDPFLIVVDGLDECKDKHEVQEFIKGLVAFCKENPKVPLRVFLTSRMERHIQCHLDVPGVYLENLVDLCTEDDITAFFESEVSKGNEVIESYASKKHALFEFSGGSFISALAAFQFILKRGAKGLIAHLPQSLKTDLGLDWLYAEILARSERLPHFLDIMSTLALLRRPLTVSEIAELLGIESYKVANVLVNLQAIIPIPATDSIPVSLYHTSLHSFLTTKRRSGRFFAHPSFHVHLFFSCLKRTLMRVRFRLPQDPFFIHPIHRSPAVEYSFSFLMAHFKLGEAFFCLLDFDSAIPLLNEALDLSPYTTLFNDTLAEVQFGRFKRTSSISDLEQAISHFRETVQLRPVHHLDYPSSLGKLTDALIHHSQRMGSTTGLKEAISLCRKALRLRSSKSSDASALLLDSLGNSLFEKFRLEENVADLEEAISVYLKALELHPRRVRSLPLYNVGNALLKRYYLPTGTIKDLEDAIGHCLEALKLRTYESSRHPIRLLTLNNLATALLERYRHPTGTIEDVEVAIRYCHEALLLRYPNPAWDRSLILNTLGTALMQRSCHPIGTSANLQEAISHYHEALELRPSFHPDRSVSLTSLGNALLENFRLIRSIPDLAKAIALFREAIEIAQSSHRDHLALSCDSLGNALFDRYLFQGAPIDLEKAIYHYREALELRPPPHPKRWVTLKNLAQCLVAHYHHAEGTIADIEEAVPLFGEAFSLLPEHHVERPVTLTSLATSLQTLRAESPGSNCPLPCLPSAKEYCIELAFRYSAGREDGIHWMNMWGILRQTCVMDKNDLDEPTKEC</sequence>
<dbReference type="InterPro" id="IPR019734">
    <property type="entry name" value="TPR_rpt"/>
</dbReference>
<reference evidence="4 5" key="1">
    <citation type="submission" date="2019-01" db="EMBL/GenBank/DDBJ databases">
        <title>Draft genome sequence of Psathyrella aberdarensis IHI B618.</title>
        <authorList>
            <person name="Buettner E."/>
            <person name="Kellner H."/>
        </authorList>
    </citation>
    <scope>NUCLEOTIDE SEQUENCE [LARGE SCALE GENOMIC DNA]</scope>
    <source>
        <strain evidence="4 5">IHI B618</strain>
    </source>
</reference>
<keyword evidence="2" id="KW-0802">TPR repeat</keyword>
<feature type="repeat" description="TPR" evidence="2">
    <location>
        <begin position="318"/>
        <end position="351"/>
    </location>
</feature>
<dbReference type="SUPFAM" id="SSF48452">
    <property type="entry name" value="TPR-like"/>
    <property type="match status" value="1"/>
</dbReference>
<dbReference type="Pfam" id="PF24883">
    <property type="entry name" value="NPHP3_N"/>
    <property type="match status" value="1"/>
</dbReference>
<evidence type="ECO:0000313" key="5">
    <source>
        <dbReference type="Proteomes" id="UP000290288"/>
    </source>
</evidence>
<dbReference type="Proteomes" id="UP000290288">
    <property type="component" value="Unassembled WGS sequence"/>
</dbReference>
<evidence type="ECO:0000256" key="2">
    <source>
        <dbReference type="PROSITE-ProRule" id="PRU00339"/>
    </source>
</evidence>
<dbReference type="InterPro" id="IPR056884">
    <property type="entry name" value="NPHP3-like_N"/>
</dbReference>
<evidence type="ECO:0000259" key="3">
    <source>
        <dbReference type="Pfam" id="PF24883"/>
    </source>
</evidence>
<protein>
    <recommendedName>
        <fullName evidence="3">Nephrocystin 3-like N-terminal domain-containing protein</fullName>
    </recommendedName>
</protein>
<gene>
    <name evidence="4" type="ORF">EST38_g6255</name>
</gene>
<dbReference type="PANTHER" id="PTHR19959:SF119">
    <property type="entry name" value="FUNGAL LIPASE-LIKE DOMAIN-CONTAINING PROTEIN"/>
    <property type="match status" value="1"/>
</dbReference>
<dbReference type="OrthoDB" id="9991317at2759"/>
<organism evidence="4 5">
    <name type="scientific">Candolleomyces aberdarensis</name>
    <dbReference type="NCBI Taxonomy" id="2316362"/>
    <lineage>
        <taxon>Eukaryota</taxon>
        <taxon>Fungi</taxon>
        <taxon>Dikarya</taxon>
        <taxon>Basidiomycota</taxon>
        <taxon>Agaricomycotina</taxon>
        <taxon>Agaricomycetes</taxon>
        <taxon>Agaricomycetidae</taxon>
        <taxon>Agaricales</taxon>
        <taxon>Agaricineae</taxon>
        <taxon>Psathyrellaceae</taxon>
        <taxon>Candolleomyces</taxon>
    </lineage>
</organism>
<proteinExistence type="predicted"/>